<dbReference type="GO" id="GO:0005737">
    <property type="term" value="C:cytoplasm"/>
    <property type="evidence" value="ECO:0007669"/>
    <property type="project" value="TreeGrafter"/>
</dbReference>
<evidence type="ECO:0000256" key="8">
    <source>
        <dbReference type="ARBA" id="ARBA00047899"/>
    </source>
</evidence>
<dbReference type="InterPro" id="IPR008271">
    <property type="entry name" value="Ser/Thr_kinase_AS"/>
</dbReference>
<evidence type="ECO:0000256" key="2">
    <source>
        <dbReference type="ARBA" id="ARBA00012513"/>
    </source>
</evidence>
<dbReference type="PROSITE" id="PS00107">
    <property type="entry name" value="PROTEIN_KINASE_ATP"/>
    <property type="match status" value="1"/>
</dbReference>
<comment type="caution">
    <text evidence="13">The sequence shown here is derived from an EMBL/GenBank/DDBJ whole genome shotgun (WGS) entry which is preliminary data.</text>
</comment>
<evidence type="ECO:0000256" key="9">
    <source>
        <dbReference type="ARBA" id="ARBA00048679"/>
    </source>
</evidence>
<evidence type="ECO:0000259" key="12">
    <source>
        <dbReference type="PROSITE" id="PS50011"/>
    </source>
</evidence>
<evidence type="ECO:0000256" key="6">
    <source>
        <dbReference type="ARBA" id="ARBA00022777"/>
    </source>
</evidence>
<sequence>KNIGRGSFGEVYKGINTVTGEVVAIKVLDLDTDDEDITDVQTEISFLSKCDSEYITRYRGSYLNGTKLWVIIDYASAGSIRNILKSGILEEKYISVIIREVLHALNYLHKSCGIIHRDIKAANILLTGDGAVKLCDFGVAGQISMTCLRRNSFVGTPYWMAPEVIQRSSYDFRADIWSLGITIIEMATGNPPFANEDPRRAIFLIPRTKPAKLEGKYSASLKEFLGLCLREEPDDRPASEELLKTKFIKNSPKGTSILLDLISRHENWKLTKNDESDDDLLKLEDDEKYLYKFFQFLKSWEYLYINYDNFYIYI</sequence>
<dbReference type="GO" id="GO:0005524">
    <property type="term" value="F:ATP binding"/>
    <property type="evidence" value="ECO:0007669"/>
    <property type="project" value="UniProtKB-UniRule"/>
</dbReference>
<dbReference type="InterPro" id="IPR011009">
    <property type="entry name" value="Kinase-like_dom_sf"/>
</dbReference>
<dbReference type="PANTHER" id="PTHR48012">
    <property type="entry name" value="STERILE20-LIKE KINASE, ISOFORM B-RELATED"/>
    <property type="match status" value="1"/>
</dbReference>
<comment type="catalytic activity">
    <reaction evidence="8">
        <text>L-threonyl-[protein] + ATP = O-phospho-L-threonyl-[protein] + ADP + H(+)</text>
        <dbReference type="Rhea" id="RHEA:46608"/>
        <dbReference type="Rhea" id="RHEA-COMP:11060"/>
        <dbReference type="Rhea" id="RHEA-COMP:11605"/>
        <dbReference type="ChEBI" id="CHEBI:15378"/>
        <dbReference type="ChEBI" id="CHEBI:30013"/>
        <dbReference type="ChEBI" id="CHEBI:30616"/>
        <dbReference type="ChEBI" id="CHEBI:61977"/>
        <dbReference type="ChEBI" id="CHEBI:456216"/>
        <dbReference type="EC" id="2.7.11.1"/>
    </reaction>
</comment>
<dbReference type="Pfam" id="PF00069">
    <property type="entry name" value="Pkinase"/>
    <property type="match status" value="1"/>
</dbReference>
<dbReference type="InterPro" id="IPR001245">
    <property type="entry name" value="Ser-Thr/Tyr_kinase_cat_dom"/>
</dbReference>
<dbReference type="InterPro" id="IPR050629">
    <property type="entry name" value="STE20/SPS1-PAK"/>
</dbReference>
<proteinExistence type="inferred from homology"/>
<accession>A0A1Y1XKC6</accession>
<protein>
    <recommendedName>
        <fullName evidence="2">non-specific serine/threonine protein kinase</fullName>
        <ecNumber evidence="2">2.7.11.1</ecNumber>
    </recommendedName>
</protein>
<dbReference type="EMBL" id="MCFG01000024">
    <property type="protein sequence ID" value="ORX86208.1"/>
    <property type="molecule type" value="Genomic_DNA"/>
</dbReference>
<evidence type="ECO:0000256" key="11">
    <source>
        <dbReference type="RuleBase" id="RU000304"/>
    </source>
</evidence>
<dbReference type="PROSITE" id="PS00108">
    <property type="entry name" value="PROTEIN_KINASE_ST"/>
    <property type="match status" value="1"/>
</dbReference>
<evidence type="ECO:0000256" key="5">
    <source>
        <dbReference type="ARBA" id="ARBA00022741"/>
    </source>
</evidence>
<evidence type="ECO:0000256" key="3">
    <source>
        <dbReference type="ARBA" id="ARBA00022527"/>
    </source>
</evidence>
<evidence type="ECO:0000313" key="13">
    <source>
        <dbReference type="EMBL" id="ORX86208.1"/>
    </source>
</evidence>
<dbReference type="SUPFAM" id="SSF56112">
    <property type="entry name" value="Protein kinase-like (PK-like)"/>
    <property type="match status" value="1"/>
</dbReference>
<keyword evidence="4" id="KW-0808">Transferase</keyword>
<reference evidence="13 14" key="2">
    <citation type="submission" date="2016-08" db="EMBL/GenBank/DDBJ databases">
        <title>Pervasive Adenine N6-methylation of Active Genes in Fungi.</title>
        <authorList>
            <consortium name="DOE Joint Genome Institute"/>
            <person name="Mondo S.J."/>
            <person name="Dannebaum R.O."/>
            <person name="Kuo R.C."/>
            <person name="Labutti K."/>
            <person name="Haridas S."/>
            <person name="Kuo A."/>
            <person name="Salamov A."/>
            <person name="Ahrendt S.R."/>
            <person name="Lipzen A."/>
            <person name="Sullivan W."/>
            <person name="Andreopoulos W.B."/>
            <person name="Clum A."/>
            <person name="Lindquist E."/>
            <person name="Daum C."/>
            <person name="Ramamoorthy G.K."/>
            <person name="Gryganskyi A."/>
            <person name="Culley D."/>
            <person name="Magnuson J.K."/>
            <person name="James T.Y."/>
            <person name="O'Malley M.A."/>
            <person name="Stajich J.E."/>
            <person name="Spatafora J.W."/>
            <person name="Visel A."/>
            <person name="Grigoriev I.V."/>
        </authorList>
    </citation>
    <scope>NUCLEOTIDE SEQUENCE [LARGE SCALE GENOMIC DNA]</scope>
    <source>
        <strain evidence="13 14">S4</strain>
    </source>
</reference>
<dbReference type="Gene3D" id="1.10.510.10">
    <property type="entry name" value="Transferase(Phosphotransferase) domain 1"/>
    <property type="match status" value="1"/>
</dbReference>
<reference evidence="13 14" key="1">
    <citation type="submission" date="2016-08" db="EMBL/GenBank/DDBJ databases">
        <title>A Parts List for Fungal Cellulosomes Revealed by Comparative Genomics.</title>
        <authorList>
            <consortium name="DOE Joint Genome Institute"/>
            <person name="Haitjema C.H."/>
            <person name="Gilmore S.P."/>
            <person name="Henske J.K."/>
            <person name="Solomon K.V."/>
            <person name="De Groot R."/>
            <person name="Kuo A."/>
            <person name="Mondo S.J."/>
            <person name="Salamov A.A."/>
            <person name="Labutti K."/>
            <person name="Zhao Z."/>
            <person name="Chiniquy J."/>
            <person name="Barry K."/>
            <person name="Brewer H.M."/>
            <person name="Purvine S.O."/>
            <person name="Wright A.T."/>
            <person name="Boxma B."/>
            <person name="Van Alen T."/>
            <person name="Hackstein J.H."/>
            <person name="Baker S.E."/>
            <person name="Grigoriev I.V."/>
            <person name="O'Malley M.A."/>
        </authorList>
    </citation>
    <scope>NUCLEOTIDE SEQUENCE [LARGE SCALE GENOMIC DNA]</scope>
    <source>
        <strain evidence="13 14">S4</strain>
    </source>
</reference>
<evidence type="ECO:0000313" key="14">
    <source>
        <dbReference type="Proteomes" id="UP000193944"/>
    </source>
</evidence>
<organism evidence="13 14">
    <name type="scientific">Anaeromyces robustus</name>
    <dbReference type="NCBI Taxonomy" id="1754192"/>
    <lineage>
        <taxon>Eukaryota</taxon>
        <taxon>Fungi</taxon>
        <taxon>Fungi incertae sedis</taxon>
        <taxon>Chytridiomycota</taxon>
        <taxon>Chytridiomycota incertae sedis</taxon>
        <taxon>Neocallimastigomycetes</taxon>
        <taxon>Neocallimastigales</taxon>
        <taxon>Neocallimastigaceae</taxon>
        <taxon>Anaeromyces</taxon>
    </lineage>
</organism>
<dbReference type="EC" id="2.7.11.1" evidence="2"/>
<name>A0A1Y1XKC6_9FUNG</name>
<dbReference type="GO" id="GO:0004674">
    <property type="term" value="F:protein serine/threonine kinase activity"/>
    <property type="evidence" value="ECO:0007669"/>
    <property type="project" value="UniProtKB-KW"/>
</dbReference>
<evidence type="ECO:0000256" key="4">
    <source>
        <dbReference type="ARBA" id="ARBA00022679"/>
    </source>
</evidence>
<keyword evidence="14" id="KW-1185">Reference proteome</keyword>
<dbReference type="STRING" id="1754192.A0A1Y1XKC6"/>
<dbReference type="InterPro" id="IPR000719">
    <property type="entry name" value="Prot_kinase_dom"/>
</dbReference>
<dbReference type="Gene3D" id="3.30.200.20">
    <property type="entry name" value="Phosphorylase Kinase, domain 1"/>
    <property type="match status" value="1"/>
</dbReference>
<keyword evidence="3 11" id="KW-0723">Serine/threonine-protein kinase</keyword>
<feature type="binding site" evidence="10">
    <location>
        <position position="26"/>
    </location>
    <ligand>
        <name>ATP</name>
        <dbReference type="ChEBI" id="CHEBI:30616"/>
    </ligand>
</feature>
<dbReference type="SMART" id="SM00220">
    <property type="entry name" value="S_TKc"/>
    <property type="match status" value="1"/>
</dbReference>
<dbReference type="PANTHER" id="PTHR48012:SF21">
    <property type="entry name" value="PH DOMAIN-CONTAINING PROTEIN"/>
    <property type="match status" value="1"/>
</dbReference>
<keyword evidence="5 10" id="KW-0547">Nucleotide-binding</keyword>
<dbReference type="OrthoDB" id="248923at2759"/>
<comment type="similarity">
    <text evidence="1">Belongs to the protein kinase superfamily. STE Ser/Thr protein kinase family. STE20 subfamily.</text>
</comment>
<gene>
    <name evidence="13" type="ORF">BCR32DRAFT_199259</name>
</gene>
<dbReference type="FunFam" id="1.10.510.10:FF:000499">
    <property type="entry name" value="Serine/threonine-protein kinase KIC1"/>
    <property type="match status" value="1"/>
</dbReference>
<dbReference type="Proteomes" id="UP000193944">
    <property type="component" value="Unassembled WGS sequence"/>
</dbReference>
<keyword evidence="7 10" id="KW-0067">ATP-binding</keyword>
<comment type="catalytic activity">
    <reaction evidence="9">
        <text>L-seryl-[protein] + ATP = O-phospho-L-seryl-[protein] + ADP + H(+)</text>
        <dbReference type="Rhea" id="RHEA:17989"/>
        <dbReference type="Rhea" id="RHEA-COMP:9863"/>
        <dbReference type="Rhea" id="RHEA-COMP:11604"/>
        <dbReference type="ChEBI" id="CHEBI:15378"/>
        <dbReference type="ChEBI" id="CHEBI:29999"/>
        <dbReference type="ChEBI" id="CHEBI:30616"/>
        <dbReference type="ChEBI" id="CHEBI:83421"/>
        <dbReference type="ChEBI" id="CHEBI:456216"/>
        <dbReference type="EC" id="2.7.11.1"/>
    </reaction>
</comment>
<dbReference type="PRINTS" id="PR00109">
    <property type="entry name" value="TYRKINASE"/>
</dbReference>
<evidence type="ECO:0000256" key="10">
    <source>
        <dbReference type="PROSITE-ProRule" id="PRU10141"/>
    </source>
</evidence>
<keyword evidence="6 13" id="KW-0418">Kinase</keyword>
<dbReference type="AlphaFoldDB" id="A0A1Y1XKC6"/>
<feature type="non-terminal residue" evidence="13">
    <location>
        <position position="1"/>
    </location>
</feature>
<evidence type="ECO:0000256" key="1">
    <source>
        <dbReference type="ARBA" id="ARBA00008874"/>
    </source>
</evidence>
<feature type="domain" description="Protein kinase" evidence="12">
    <location>
        <begin position="1"/>
        <end position="248"/>
    </location>
</feature>
<dbReference type="InterPro" id="IPR017441">
    <property type="entry name" value="Protein_kinase_ATP_BS"/>
</dbReference>
<dbReference type="PROSITE" id="PS50011">
    <property type="entry name" value="PROTEIN_KINASE_DOM"/>
    <property type="match status" value="1"/>
</dbReference>
<evidence type="ECO:0000256" key="7">
    <source>
        <dbReference type="ARBA" id="ARBA00022840"/>
    </source>
</evidence>